<sequence>MARVAVVTGGNKGIGFAIVKGLCKQFDGIVYLTARDVTRGMNAVKQLEEQGLKPKFHQLDVTDEASISTFHDYLQKTHGGLDVLVNNAAIAFKTAATEPFSLQAEETVRVNYFGLRKVCTKLYPLLKPHARVVHLSSSAGRLSLIPSESLKQRFSDPNLTEEQLDDIMREFVNTAKTNTHLENGWSNSAYVASKVGVSALARIHQRMFDSDPRQDLVVNSVHPGYVDTDMTSHKGPLTPDQGAEAPIFCALLPENTDVKGKYVWYDKSLVEWTKDA</sequence>
<accession>A0ABP1NQP2</accession>
<reference evidence="5 6" key="1">
    <citation type="submission" date="2024-08" db="EMBL/GenBank/DDBJ databases">
        <authorList>
            <person name="Will J Nash"/>
            <person name="Angela Man"/>
            <person name="Seanna McTaggart"/>
            <person name="Kendall Baker"/>
            <person name="Tom Barker"/>
            <person name="Leah Catchpole"/>
            <person name="Alex Durrant"/>
            <person name="Karim Gharbi"/>
            <person name="Naomi Irish"/>
            <person name="Gemy Kaithakottil"/>
            <person name="Debby Ku"/>
            <person name="Aaliyah Providence"/>
            <person name="Felix Shaw"/>
            <person name="David Swarbreck"/>
            <person name="Chris Watkins"/>
            <person name="Ann M. McCartney"/>
            <person name="Giulio Formenti"/>
            <person name="Alice Mouton"/>
            <person name="Noel Vella"/>
            <person name="Bjorn M von Reumont"/>
            <person name="Adriana Vella"/>
            <person name="Wilfried Haerty"/>
        </authorList>
    </citation>
    <scope>NUCLEOTIDE SEQUENCE [LARGE SCALE GENOMIC DNA]</scope>
</reference>
<dbReference type="PANTHER" id="PTHR43963">
    <property type="entry name" value="CARBONYL REDUCTASE 1-RELATED"/>
    <property type="match status" value="1"/>
</dbReference>
<keyword evidence="3" id="KW-0560">Oxidoreductase</keyword>
<evidence type="ECO:0000256" key="4">
    <source>
        <dbReference type="ARBA" id="ARBA00026118"/>
    </source>
</evidence>
<organism evidence="5 6">
    <name type="scientific">Xylocopa violacea</name>
    <name type="common">Violet carpenter bee</name>
    <name type="synonym">Apis violacea</name>
    <dbReference type="NCBI Taxonomy" id="135666"/>
    <lineage>
        <taxon>Eukaryota</taxon>
        <taxon>Metazoa</taxon>
        <taxon>Ecdysozoa</taxon>
        <taxon>Arthropoda</taxon>
        <taxon>Hexapoda</taxon>
        <taxon>Insecta</taxon>
        <taxon>Pterygota</taxon>
        <taxon>Neoptera</taxon>
        <taxon>Endopterygota</taxon>
        <taxon>Hymenoptera</taxon>
        <taxon>Apocrita</taxon>
        <taxon>Aculeata</taxon>
        <taxon>Apoidea</taxon>
        <taxon>Anthophila</taxon>
        <taxon>Apidae</taxon>
        <taxon>Xylocopa</taxon>
        <taxon>Xylocopa</taxon>
    </lineage>
</organism>
<dbReference type="Proteomes" id="UP001642520">
    <property type="component" value="Unassembled WGS sequence"/>
</dbReference>
<dbReference type="InterPro" id="IPR002347">
    <property type="entry name" value="SDR_fam"/>
</dbReference>
<keyword evidence="2" id="KW-0521">NADP</keyword>
<evidence type="ECO:0000256" key="3">
    <source>
        <dbReference type="ARBA" id="ARBA00023002"/>
    </source>
</evidence>
<dbReference type="EMBL" id="CAXAJV020001293">
    <property type="protein sequence ID" value="CAL7943212.1"/>
    <property type="molecule type" value="Genomic_DNA"/>
</dbReference>
<gene>
    <name evidence="5" type="ORF">XYLVIOL_LOCUS5951</name>
</gene>
<dbReference type="CDD" id="cd05324">
    <property type="entry name" value="carb_red_PTCR-like_SDR_c"/>
    <property type="match status" value="1"/>
</dbReference>
<dbReference type="InterPro" id="IPR036291">
    <property type="entry name" value="NAD(P)-bd_dom_sf"/>
</dbReference>
<keyword evidence="6" id="KW-1185">Reference proteome</keyword>
<dbReference type="EC" id="1.1.1.184" evidence="4"/>
<evidence type="ECO:0000256" key="1">
    <source>
        <dbReference type="ARBA" id="ARBA00006484"/>
    </source>
</evidence>
<comment type="similarity">
    <text evidence="1">Belongs to the short-chain dehydrogenases/reductases (SDR) family.</text>
</comment>
<evidence type="ECO:0000313" key="6">
    <source>
        <dbReference type="Proteomes" id="UP001642520"/>
    </source>
</evidence>
<dbReference type="SUPFAM" id="SSF51735">
    <property type="entry name" value="NAD(P)-binding Rossmann-fold domains"/>
    <property type="match status" value="1"/>
</dbReference>
<dbReference type="PANTHER" id="PTHR43963:SF4">
    <property type="entry name" value="CARBONYL REDUCTASE (NADPH)"/>
    <property type="match status" value="1"/>
</dbReference>
<protein>
    <recommendedName>
        <fullName evidence="4">carbonyl reductase (NADPH)</fullName>
        <ecNumber evidence="4">1.1.1.184</ecNumber>
    </recommendedName>
</protein>
<dbReference type="Gene3D" id="3.40.50.720">
    <property type="entry name" value="NAD(P)-binding Rossmann-like Domain"/>
    <property type="match status" value="1"/>
</dbReference>
<comment type="caution">
    <text evidence="5">The sequence shown here is derived from an EMBL/GenBank/DDBJ whole genome shotgun (WGS) entry which is preliminary data.</text>
</comment>
<dbReference type="PRINTS" id="PR00081">
    <property type="entry name" value="GDHRDH"/>
</dbReference>
<evidence type="ECO:0000313" key="5">
    <source>
        <dbReference type="EMBL" id="CAL7943212.1"/>
    </source>
</evidence>
<dbReference type="Pfam" id="PF00106">
    <property type="entry name" value="adh_short"/>
    <property type="match status" value="1"/>
</dbReference>
<evidence type="ECO:0000256" key="2">
    <source>
        <dbReference type="ARBA" id="ARBA00022857"/>
    </source>
</evidence>
<dbReference type="InterPro" id="IPR045313">
    <property type="entry name" value="CBR1-like"/>
</dbReference>
<name>A0ABP1NQP2_XYLVO</name>
<proteinExistence type="inferred from homology"/>